<dbReference type="WBParaSite" id="SPAL_0001431833.1">
    <property type="protein sequence ID" value="SPAL_0001431833.1"/>
    <property type="gene ID" value="SPAL_0001431833"/>
</dbReference>
<dbReference type="AlphaFoldDB" id="A0A0N5C8S9"/>
<evidence type="ECO:0000313" key="2">
    <source>
        <dbReference type="WBParaSite" id="SPAL_0001431833.1"/>
    </source>
</evidence>
<proteinExistence type="predicted"/>
<keyword evidence="1" id="KW-1185">Reference proteome</keyword>
<protein>
    <submittedName>
        <fullName evidence="2">Uncharacterized protein</fullName>
    </submittedName>
</protein>
<accession>A0A0N5C8S9</accession>
<reference evidence="2" key="1">
    <citation type="submission" date="2017-02" db="UniProtKB">
        <authorList>
            <consortium name="WormBaseParasite"/>
        </authorList>
    </citation>
    <scope>IDENTIFICATION</scope>
</reference>
<sequence length="60" mass="7263">MHDFFLVIFIKLEGRLKKNDKQKYFDESKKICDLISFSKNFIIVTIIKTRGKYQSYLKKI</sequence>
<name>A0A0N5C8S9_STREA</name>
<dbReference type="Proteomes" id="UP000046392">
    <property type="component" value="Unplaced"/>
</dbReference>
<organism evidence="1 2">
    <name type="scientific">Strongyloides papillosus</name>
    <name type="common">Intestinal threadworm</name>
    <dbReference type="NCBI Taxonomy" id="174720"/>
    <lineage>
        <taxon>Eukaryota</taxon>
        <taxon>Metazoa</taxon>
        <taxon>Ecdysozoa</taxon>
        <taxon>Nematoda</taxon>
        <taxon>Chromadorea</taxon>
        <taxon>Rhabditida</taxon>
        <taxon>Tylenchina</taxon>
        <taxon>Panagrolaimomorpha</taxon>
        <taxon>Strongyloidoidea</taxon>
        <taxon>Strongyloididae</taxon>
        <taxon>Strongyloides</taxon>
    </lineage>
</organism>
<evidence type="ECO:0000313" key="1">
    <source>
        <dbReference type="Proteomes" id="UP000046392"/>
    </source>
</evidence>